<dbReference type="OrthoDB" id="9769359at2"/>
<dbReference type="InterPro" id="IPR003607">
    <property type="entry name" value="HD/PDEase_dom"/>
</dbReference>
<dbReference type="SUPFAM" id="SSF109604">
    <property type="entry name" value="HD-domain/PDEase-like"/>
    <property type="match status" value="1"/>
</dbReference>
<evidence type="ECO:0000313" key="5">
    <source>
        <dbReference type="EMBL" id="BBD09184.1"/>
    </source>
</evidence>
<dbReference type="PROSITE" id="PS50110">
    <property type="entry name" value="RESPONSE_REGULATORY"/>
    <property type="match status" value="1"/>
</dbReference>
<dbReference type="Proteomes" id="UP000269883">
    <property type="component" value="Chromosome"/>
</dbReference>
<feature type="modified residue" description="4-aspartylphosphate" evidence="1">
    <location>
        <position position="51"/>
    </location>
</feature>
<keyword evidence="1" id="KW-0597">Phosphoprotein</keyword>
<dbReference type="SMART" id="SM00448">
    <property type="entry name" value="REC"/>
    <property type="match status" value="1"/>
</dbReference>
<gene>
    <name evidence="5" type="ORF">DFE_2458</name>
</gene>
<proteinExistence type="predicted"/>
<dbReference type="EMBL" id="AP017378">
    <property type="protein sequence ID" value="BBD09184.1"/>
    <property type="molecule type" value="Genomic_DNA"/>
</dbReference>
<dbReference type="PANTHER" id="PTHR45228:SF1">
    <property type="entry name" value="CYCLIC DI-GMP PHOSPHODIESTERASE TM_0186"/>
    <property type="match status" value="1"/>
</dbReference>
<dbReference type="PROSITE" id="PS51832">
    <property type="entry name" value="HD_GYP"/>
    <property type="match status" value="1"/>
</dbReference>
<keyword evidence="6" id="KW-1185">Reference proteome</keyword>
<dbReference type="Gene3D" id="1.20.5.390">
    <property type="entry name" value="L1 transposable element, trimerization domain"/>
    <property type="match status" value="1"/>
</dbReference>
<dbReference type="AlphaFoldDB" id="A0A2Z6B132"/>
<dbReference type="InterPro" id="IPR001789">
    <property type="entry name" value="Sig_transdc_resp-reg_receiver"/>
</dbReference>
<keyword evidence="2" id="KW-0175">Coiled coil</keyword>
<organism evidence="5 6">
    <name type="scientific">Desulfovibrio ferrophilus</name>
    <dbReference type="NCBI Taxonomy" id="241368"/>
    <lineage>
        <taxon>Bacteria</taxon>
        <taxon>Pseudomonadati</taxon>
        <taxon>Thermodesulfobacteriota</taxon>
        <taxon>Desulfovibrionia</taxon>
        <taxon>Desulfovibrionales</taxon>
        <taxon>Desulfovibrionaceae</taxon>
        <taxon>Desulfovibrio</taxon>
    </lineage>
</organism>
<evidence type="ECO:0000256" key="2">
    <source>
        <dbReference type="SAM" id="Coils"/>
    </source>
</evidence>
<keyword evidence="5" id="KW-0378">Hydrolase</keyword>
<accession>A0A2Z6B132</accession>
<name>A0A2Z6B132_9BACT</name>
<protein>
    <submittedName>
        <fullName evidence="5">Response regulator receiver modulated metal dependent phosphohydrolase</fullName>
    </submittedName>
</protein>
<evidence type="ECO:0000259" key="3">
    <source>
        <dbReference type="PROSITE" id="PS50110"/>
    </source>
</evidence>
<dbReference type="KEGG" id="dfl:DFE_2458"/>
<dbReference type="Gene3D" id="1.10.3210.10">
    <property type="entry name" value="Hypothetical protein af1432"/>
    <property type="match status" value="1"/>
</dbReference>
<feature type="domain" description="HD-GYP" evidence="4">
    <location>
        <begin position="165"/>
        <end position="362"/>
    </location>
</feature>
<dbReference type="Pfam" id="PF00072">
    <property type="entry name" value="Response_reg"/>
    <property type="match status" value="1"/>
</dbReference>
<dbReference type="Gene3D" id="3.40.50.2300">
    <property type="match status" value="1"/>
</dbReference>
<dbReference type="GO" id="GO:0016787">
    <property type="term" value="F:hydrolase activity"/>
    <property type="evidence" value="ECO:0007669"/>
    <property type="project" value="UniProtKB-KW"/>
</dbReference>
<evidence type="ECO:0000256" key="1">
    <source>
        <dbReference type="PROSITE-ProRule" id="PRU00169"/>
    </source>
</evidence>
<dbReference type="CDD" id="cd00077">
    <property type="entry name" value="HDc"/>
    <property type="match status" value="1"/>
</dbReference>
<dbReference type="SMART" id="SM00471">
    <property type="entry name" value="HDc"/>
    <property type="match status" value="1"/>
</dbReference>
<feature type="coiled-coil region" evidence="2">
    <location>
        <begin position="106"/>
        <end position="164"/>
    </location>
</feature>
<dbReference type="InterPro" id="IPR011006">
    <property type="entry name" value="CheY-like_superfamily"/>
</dbReference>
<feature type="domain" description="Response regulatory" evidence="3">
    <location>
        <begin position="2"/>
        <end position="116"/>
    </location>
</feature>
<dbReference type="PANTHER" id="PTHR45228">
    <property type="entry name" value="CYCLIC DI-GMP PHOSPHODIESTERASE TM_0186-RELATED"/>
    <property type="match status" value="1"/>
</dbReference>
<sequence>MRILIIDDERFLCQTIADFFEDMGYECETAFDGRQGVQAFEATQPDVVLCDLNMPQLDGFGVLDAITHKSPETPVIVVSGVGVIADAVRAVRHGAWDFVTKPIRDMNVLEHRVSKALERADLLRQNRRYREHLEEEVKKRTADLRKEANERLEAQHKVQVLNEEIIHTQKELIMLLGDVVEHRSKETANHVRRVAEISYLLAIKSGMDKTEAETLRLASPMHDVGKIAIPDSILNKPARLTTEEFEIIKSHTLIGFEILNHSKRRIMKAAAITALQHHERWDGKGYPHGLAGEDIHVYGRITCIADVFDALTQKRIYKDAWPLDKVLDMYRKQSGLQFDPHLTDILLNSTDEISAITTRYPDSSQS</sequence>
<evidence type="ECO:0000313" key="6">
    <source>
        <dbReference type="Proteomes" id="UP000269883"/>
    </source>
</evidence>
<dbReference type="Pfam" id="PF13487">
    <property type="entry name" value="HD_5"/>
    <property type="match status" value="1"/>
</dbReference>
<reference evidence="5 6" key="1">
    <citation type="journal article" date="2018" name="Sci. Adv.">
        <title>Multi-heme cytochromes provide a pathway for survival in energy-limited environments.</title>
        <authorList>
            <person name="Deng X."/>
            <person name="Dohmae N."/>
            <person name="Nealson K.H."/>
            <person name="Hashimoto K."/>
            <person name="Okamoto A."/>
        </authorList>
    </citation>
    <scope>NUCLEOTIDE SEQUENCE [LARGE SCALE GENOMIC DNA]</scope>
    <source>
        <strain evidence="5 6">IS5</strain>
    </source>
</reference>
<dbReference type="GO" id="GO:0000160">
    <property type="term" value="P:phosphorelay signal transduction system"/>
    <property type="evidence" value="ECO:0007669"/>
    <property type="project" value="InterPro"/>
</dbReference>
<dbReference type="InterPro" id="IPR052020">
    <property type="entry name" value="Cyclic_di-GMP/3'3'-cGAMP_PDE"/>
</dbReference>
<evidence type="ECO:0000259" key="4">
    <source>
        <dbReference type="PROSITE" id="PS51832"/>
    </source>
</evidence>
<dbReference type="RefSeq" id="WP_126379941.1">
    <property type="nucleotide sequence ID" value="NZ_AP017378.1"/>
</dbReference>
<dbReference type="SUPFAM" id="SSF52172">
    <property type="entry name" value="CheY-like"/>
    <property type="match status" value="1"/>
</dbReference>
<dbReference type="InterPro" id="IPR037522">
    <property type="entry name" value="HD_GYP_dom"/>
</dbReference>